<evidence type="ECO:0000313" key="1">
    <source>
        <dbReference type="EMBL" id="ETK90358.1"/>
    </source>
</evidence>
<evidence type="ECO:0000313" key="2">
    <source>
        <dbReference type="EMBL" id="ETL96927.1"/>
    </source>
</evidence>
<protein>
    <submittedName>
        <fullName evidence="1">Uncharacterized protein</fullName>
    </submittedName>
</protein>
<reference evidence="2" key="1">
    <citation type="submission" date="2013-11" db="EMBL/GenBank/DDBJ databases">
        <title>The Genome Sequence of Phytophthora parasitica CHvinca01.</title>
        <authorList>
            <consortium name="The Broad Institute Genomics Platform"/>
            <person name="Russ C."/>
            <person name="Tyler B."/>
            <person name="Panabieres F."/>
            <person name="Shan W."/>
            <person name="Tripathy S."/>
            <person name="Grunwald N."/>
            <person name="Machado M."/>
            <person name="Johnson C.S."/>
            <person name="Arredondo F."/>
            <person name="Hong C."/>
            <person name="Coffey M."/>
            <person name="Young S.K."/>
            <person name="Zeng Q."/>
            <person name="Gargeya S."/>
            <person name="Fitzgerald M."/>
            <person name="Abouelleil A."/>
            <person name="Alvarado L."/>
            <person name="Chapman S.B."/>
            <person name="Gainer-Dewar J."/>
            <person name="Goldberg J."/>
            <person name="Griggs A."/>
            <person name="Gujja S."/>
            <person name="Hansen M."/>
            <person name="Howarth C."/>
            <person name="Imamovic A."/>
            <person name="Ireland A."/>
            <person name="Larimer J."/>
            <person name="McCowan C."/>
            <person name="Murphy C."/>
            <person name="Pearson M."/>
            <person name="Poon T.W."/>
            <person name="Priest M."/>
            <person name="Roberts A."/>
            <person name="Saif S."/>
            <person name="Shea T."/>
            <person name="Sykes S."/>
            <person name="Wortman J."/>
            <person name="Nusbaum C."/>
            <person name="Birren B."/>
        </authorList>
    </citation>
    <scope>NUCLEOTIDE SEQUENCE [LARGE SCALE GENOMIC DNA]</scope>
    <source>
        <strain evidence="2">CHvinca01</strain>
    </source>
</reference>
<reference evidence="1" key="2">
    <citation type="submission" date="2013-11" db="EMBL/GenBank/DDBJ databases">
        <title>The Genome Sequence of Phytophthora parasitica CJ02B3.</title>
        <authorList>
            <consortium name="The Broad Institute Genomics Platform"/>
            <person name="Russ C."/>
            <person name="Tyler B."/>
            <person name="Panabieres F."/>
            <person name="Shan W."/>
            <person name="Tripathy S."/>
            <person name="Grunwald N."/>
            <person name="Machado M."/>
            <person name="Johnson C.S."/>
            <person name="Arredondo F."/>
            <person name="Hong C."/>
            <person name="Coffey M."/>
            <person name="Young S.K."/>
            <person name="Zeng Q."/>
            <person name="Gargeya S."/>
            <person name="Fitzgerald M."/>
            <person name="Abouelleil A."/>
            <person name="Alvarado L."/>
            <person name="Chapman S.B."/>
            <person name="Gainer-Dewar J."/>
            <person name="Goldberg J."/>
            <person name="Griggs A."/>
            <person name="Gujja S."/>
            <person name="Hansen M."/>
            <person name="Howarth C."/>
            <person name="Imamovic A."/>
            <person name="Ireland A."/>
            <person name="Larimer J."/>
            <person name="McCowan C."/>
            <person name="Murphy C."/>
            <person name="Pearson M."/>
            <person name="Poon T.W."/>
            <person name="Priest M."/>
            <person name="Roberts A."/>
            <person name="Saif S."/>
            <person name="Shea T."/>
            <person name="Sykes S."/>
            <person name="Wortman J."/>
            <person name="Nusbaum C."/>
            <person name="Birren B."/>
        </authorList>
    </citation>
    <scope>NUCLEOTIDE SEQUENCE [LARGE SCALE GENOMIC DNA]</scope>
    <source>
        <strain evidence="1">CJ02B3</strain>
    </source>
</reference>
<dbReference type="EMBL" id="KI685547">
    <property type="protein sequence ID" value="ETK90358.1"/>
    <property type="molecule type" value="Genomic_DNA"/>
</dbReference>
<dbReference type="Proteomes" id="UP000054423">
    <property type="component" value="Unassembled WGS sequence"/>
</dbReference>
<sequence length="35" mass="3707">MITALSTVAAALSLCTCGCRFTRSHILPLRAQTLS</sequence>
<name>W2H542_PHYNI</name>
<dbReference type="EMBL" id="KI678824">
    <property type="protein sequence ID" value="ETL96927.1"/>
    <property type="molecule type" value="Genomic_DNA"/>
</dbReference>
<accession>W2H542</accession>
<dbReference type="AlphaFoldDB" id="W2H542"/>
<dbReference type="Proteomes" id="UP000053236">
    <property type="component" value="Unassembled WGS sequence"/>
</dbReference>
<organism evidence="1">
    <name type="scientific">Phytophthora nicotianae</name>
    <name type="common">Potato buckeye rot agent</name>
    <name type="synonym">Phytophthora parasitica</name>
    <dbReference type="NCBI Taxonomy" id="4792"/>
    <lineage>
        <taxon>Eukaryota</taxon>
        <taxon>Sar</taxon>
        <taxon>Stramenopiles</taxon>
        <taxon>Oomycota</taxon>
        <taxon>Peronosporomycetes</taxon>
        <taxon>Peronosporales</taxon>
        <taxon>Peronosporaceae</taxon>
        <taxon>Phytophthora</taxon>
    </lineage>
</organism>
<gene>
    <name evidence="1" type="ORF">L915_05875</name>
    <name evidence="2" type="ORF">L917_05703</name>
</gene>
<proteinExistence type="predicted"/>